<keyword evidence="1" id="KW-1133">Transmembrane helix</keyword>
<reference evidence="2 3" key="1">
    <citation type="submission" date="2024-05" db="EMBL/GenBank/DDBJ databases">
        <authorList>
            <person name="Wallberg A."/>
        </authorList>
    </citation>
    <scope>NUCLEOTIDE SEQUENCE [LARGE SCALE GENOMIC DNA]</scope>
</reference>
<feature type="transmembrane region" description="Helical" evidence="1">
    <location>
        <begin position="145"/>
        <end position="163"/>
    </location>
</feature>
<keyword evidence="1" id="KW-0472">Membrane</keyword>
<dbReference type="Proteomes" id="UP001497623">
    <property type="component" value="Unassembled WGS sequence"/>
</dbReference>
<organism evidence="2 3">
    <name type="scientific">Meganyctiphanes norvegica</name>
    <name type="common">Northern krill</name>
    <name type="synonym">Thysanopoda norvegica</name>
    <dbReference type="NCBI Taxonomy" id="48144"/>
    <lineage>
        <taxon>Eukaryota</taxon>
        <taxon>Metazoa</taxon>
        <taxon>Ecdysozoa</taxon>
        <taxon>Arthropoda</taxon>
        <taxon>Crustacea</taxon>
        <taxon>Multicrustacea</taxon>
        <taxon>Malacostraca</taxon>
        <taxon>Eumalacostraca</taxon>
        <taxon>Eucarida</taxon>
        <taxon>Euphausiacea</taxon>
        <taxon>Euphausiidae</taxon>
        <taxon>Meganyctiphanes</taxon>
    </lineage>
</organism>
<evidence type="ECO:0000256" key="1">
    <source>
        <dbReference type="SAM" id="Phobius"/>
    </source>
</evidence>
<feature type="non-terminal residue" evidence="2">
    <location>
        <position position="1"/>
    </location>
</feature>
<keyword evidence="3" id="KW-1185">Reference proteome</keyword>
<comment type="caution">
    <text evidence="2">The sequence shown here is derived from an EMBL/GenBank/DDBJ whole genome shotgun (WGS) entry which is preliminary data.</text>
</comment>
<evidence type="ECO:0000313" key="3">
    <source>
        <dbReference type="Proteomes" id="UP001497623"/>
    </source>
</evidence>
<keyword evidence="1" id="KW-0812">Transmembrane</keyword>
<evidence type="ECO:0000313" key="2">
    <source>
        <dbReference type="EMBL" id="CAL4191998.1"/>
    </source>
</evidence>
<accession>A0AAV2SJS8</accession>
<evidence type="ECO:0008006" key="4">
    <source>
        <dbReference type="Google" id="ProtNLM"/>
    </source>
</evidence>
<feature type="transmembrane region" description="Helical" evidence="1">
    <location>
        <begin position="112"/>
        <end position="133"/>
    </location>
</feature>
<name>A0AAV2SJS8_MEGNR</name>
<gene>
    <name evidence="2" type="ORF">MNOR_LOCUS36694</name>
</gene>
<dbReference type="AlphaFoldDB" id="A0AAV2SJS8"/>
<protein>
    <recommendedName>
        <fullName evidence="4">Transmembrane protein 199</fullName>
    </recommendedName>
</protein>
<proteinExistence type="predicted"/>
<dbReference type="EMBL" id="CAXKWB010068448">
    <property type="protein sequence ID" value="CAL4191998.1"/>
    <property type="molecule type" value="Genomic_DNA"/>
</dbReference>
<sequence length="189" mass="21479">QTVTLNLLNPHKERKINATMGINKTPRLLTNSNQTNKYQVIPVLGQEEKYHPGESANRASYTVSVDGLDQVEDEDDDYSLLSLLPQLRDIKKQIVKFSEEHDGKRWLRLGSIALLSLLYIIYFISVLTVYSAIQDEDYWCSGDGLLIILTFVAGIGLLYFKVVKPIFGEKIIHALKPPIKAFSNVWNKK</sequence>